<evidence type="ECO:0000313" key="3">
    <source>
        <dbReference type="Proteomes" id="UP001596023"/>
    </source>
</evidence>
<dbReference type="Proteomes" id="UP001596023">
    <property type="component" value="Unassembled WGS sequence"/>
</dbReference>
<name>A0ABV9KQV2_9BACT</name>
<gene>
    <name evidence="2" type="ORF">ACFO6W_01250</name>
</gene>
<dbReference type="EMBL" id="JBHSGN010000008">
    <property type="protein sequence ID" value="MFC4672311.1"/>
    <property type="molecule type" value="Genomic_DNA"/>
</dbReference>
<feature type="domain" description="F5/8 type C" evidence="1">
    <location>
        <begin position="222"/>
        <end position="372"/>
    </location>
</feature>
<dbReference type="PROSITE" id="PS50022">
    <property type="entry name" value="FA58C_3"/>
    <property type="match status" value="1"/>
</dbReference>
<organism evidence="2 3">
    <name type="scientific">Dysgonomonas termitidis</name>
    <dbReference type="NCBI Taxonomy" id="1516126"/>
    <lineage>
        <taxon>Bacteria</taxon>
        <taxon>Pseudomonadati</taxon>
        <taxon>Bacteroidota</taxon>
        <taxon>Bacteroidia</taxon>
        <taxon>Bacteroidales</taxon>
        <taxon>Dysgonomonadaceae</taxon>
        <taxon>Dysgonomonas</taxon>
    </lineage>
</organism>
<dbReference type="RefSeq" id="WP_379993487.1">
    <property type="nucleotide sequence ID" value="NZ_JBHSGN010000008.1"/>
</dbReference>
<sequence length="376" mass="43267">MKKYINISFVLTFILSIIFMFSCSEMDEYKEFAKGGEISYTGKIDSVTVFSGDGRVCIQGLIISDPKVTNCRIFWNGNKDSLNIPVVRTENVDTIKEYISLPENLYNFIIYTYDALGNKSIPVYITGRSYGDAYKASISNRLVASASVDENSDAKIVWRDIDKTLGAFTTDIFYTTNDGEQKTYQVDVDEKETILSNYKQGTNFSYQTLYRPDTLCVDTFRTISEVYKMPYKIEKNNWIAIADSYEPNGQMPIGGSPSFAIDDDYDTFWHTEHVDAQPDFPHWFAVDMKQPVNIAFIELTRRPDNTSFFKFTLQGSMDGQNWTDIYEYDFIEANGPQRYFLSGEHIYSNLRIYASQGRERWGHLIEFSVYGNSDNE</sequence>
<evidence type="ECO:0000313" key="2">
    <source>
        <dbReference type="EMBL" id="MFC4672311.1"/>
    </source>
</evidence>
<dbReference type="Gene3D" id="2.60.120.260">
    <property type="entry name" value="Galactose-binding domain-like"/>
    <property type="match status" value="1"/>
</dbReference>
<dbReference type="Pfam" id="PF16389">
    <property type="entry name" value="DUF4998"/>
    <property type="match status" value="1"/>
</dbReference>
<reference evidence="3" key="1">
    <citation type="journal article" date="2019" name="Int. J. Syst. Evol. Microbiol.">
        <title>The Global Catalogue of Microorganisms (GCM) 10K type strain sequencing project: providing services to taxonomists for standard genome sequencing and annotation.</title>
        <authorList>
            <consortium name="The Broad Institute Genomics Platform"/>
            <consortium name="The Broad Institute Genome Sequencing Center for Infectious Disease"/>
            <person name="Wu L."/>
            <person name="Ma J."/>
        </authorList>
    </citation>
    <scope>NUCLEOTIDE SEQUENCE [LARGE SCALE GENOMIC DNA]</scope>
    <source>
        <strain evidence="3">CCUG 66188</strain>
    </source>
</reference>
<dbReference type="PROSITE" id="PS51257">
    <property type="entry name" value="PROKAR_LIPOPROTEIN"/>
    <property type="match status" value="1"/>
</dbReference>
<dbReference type="InterPro" id="IPR000421">
    <property type="entry name" value="FA58C"/>
</dbReference>
<dbReference type="InterPro" id="IPR008979">
    <property type="entry name" value="Galactose-bd-like_sf"/>
</dbReference>
<proteinExistence type="predicted"/>
<comment type="caution">
    <text evidence="2">The sequence shown here is derived from an EMBL/GenBank/DDBJ whole genome shotgun (WGS) entry which is preliminary data.</text>
</comment>
<dbReference type="SUPFAM" id="SSF49785">
    <property type="entry name" value="Galactose-binding domain-like"/>
    <property type="match status" value="1"/>
</dbReference>
<evidence type="ECO:0000259" key="1">
    <source>
        <dbReference type="PROSITE" id="PS50022"/>
    </source>
</evidence>
<dbReference type="Pfam" id="PF00754">
    <property type="entry name" value="F5_F8_type_C"/>
    <property type="match status" value="1"/>
</dbReference>
<keyword evidence="3" id="KW-1185">Reference proteome</keyword>
<accession>A0ABV9KQV2</accession>
<protein>
    <submittedName>
        <fullName evidence="2">DUF4998 domain-containing protein</fullName>
    </submittedName>
</protein>